<dbReference type="InterPro" id="IPR036897">
    <property type="entry name" value="CarbamoylP_synth_lsu_oligo_sf"/>
</dbReference>
<dbReference type="PANTHER" id="PTHR11405">
    <property type="entry name" value="CARBAMOYLTRANSFERASE FAMILY MEMBER"/>
    <property type="match status" value="1"/>
</dbReference>
<keyword evidence="7" id="KW-0677">Repeat</keyword>
<dbReference type="GO" id="GO:0005524">
    <property type="term" value="F:ATP binding"/>
    <property type="evidence" value="ECO:0007669"/>
    <property type="project" value="UniProtKB-UniRule"/>
</dbReference>
<dbReference type="SUPFAM" id="SSF56059">
    <property type="entry name" value="Glutathione synthetase ATP-binding domain-like"/>
    <property type="match status" value="2"/>
</dbReference>
<keyword evidence="9 15" id="KW-0067">ATP-binding</keyword>
<dbReference type="InterPro" id="IPR005480">
    <property type="entry name" value="CPSase_lsu_oligo"/>
</dbReference>
<proteinExistence type="inferred from homology"/>
<keyword evidence="3" id="KW-0055">Arginine biosynthesis</keyword>
<dbReference type="Gene3D" id="1.10.1030.10">
    <property type="entry name" value="Carbamoyl-phosphate synthetase, large subunit oligomerisation domain"/>
    <property type="match status" value="1"/>
</dbReference>
<dbReference type="InterPro" id="IPR006275">
    <property type="entry name" value="CPSase_lsu"/>
</dbReference>
<evidence type="ECO:0000256" key="15">
    <source>
        <dbReference type="PROSITE-ProRule" id="PRU00409"/>
    </source>
</evidence>
<keyword evidence="4 19" id="KW-0436">Ligase</keyword>
<keyword evidence="12" id="KW-0464">Manganese</keyword>
<evidence type="ECO:0000259" key="17">
    <source>
        <dbReference type="PROSITE" id="PS50975"/>
    </source>
</evidence>
<gene>
    <name evidence="19" type="primary">carB</name>
    <name evidence="19" type="ORF">FYJ80_09390</name>
</gene>
<dbReference type="InterPro" id="IPR013815">
    <property type="entry name" value="ATP_grasp_subdomain_1"/>
</dbReference>
<dbReference type="PROSITE" id="PS51257">
    <property type="entry name" value="PROKAR_LIPOPROTEIN"/>
    <property type="match status" value="1"/>
</dbReference>
<evidence type="ECO:0000256" key="4">
    <source>
        <dbReference type="ARBA" id="ARBA00022598"/>
    </source>
</evidence>
<dbReference type="Pfam" id="PF25596">
    <property type="entry name" value="CPSase_L_D1"/>
    <property type="match status" value="2"/>
</dbReference>
<dbReference type="InterPro" id="IPR036914">
    <property type="entry name" value="MGS-like_dom_sf"/>
</dbReference>
<dbReference type="Pfam" id="PF02787">
    <property type="entry name" value="CPSase_L_D3"/>
    <property type="match status" value="1"/>
</dbReference>
<keyword evidence="8 15" id="KW-0547">Nucleotide-binding</keyword>
<dbReference type="Gene3D" id="3.30.1490.20">
    <property type="entry name" value="ATP-grasp fold, A domain"/>
    <property type="match status" value="1"/>
</dbReference>
<evidence type="ECO:0000256" key="8">
    <source>
        <dbReference type="ARBA" id="ARBA00022741"/>
    </source>
</evidence>
<dbReference type="RefSeq" id="WP_154426300.1">
    <property type="nucleotide sequence ID" value="NZ_JAQYPZ010000201.1"/>
</dbReference>
<dbReference type="GO" id="GO:0044205">
    <property type="term" value="P:'de novo' UMP biosynthetic process"/>
    <property type="evidence" value="ECO:0007669"/>
    <property type="project" value="UniProtKB-UniPathway"/>
</dbReference>
<comment type="similarity">
    <text evidence="2">Belongs to the CarB family.</text>
</comment>
<evidence type="ECO:0000256" key="10">
    <source>
        <dbReference type="ARBA" id="ARBA00022842"/>
    </source>
</evidence>
<evidence type="ECO:0000313" key="20">
    <source>
        <dbReference type="Proteomes" id="UP000460549"/>
    </source>
</evidence>
<evidence type="ECO:0000256" key="9">
    <source>
        <dbReference type="ARBA" id="ARBA00022840"/>
    </source>
</evidence>
<dbReference type="GO" id="GO:0004087">
    <property type="term" value="F:carbamoyl-phosphate synthase (ammonia) activity"/>
    <property type="evidence" value="ECO:0007669"/>
    <property type="project" value="UniProtKB-EC"/>
</dbReference>
<evidence type="ECO:0000256" key="6">
    <source>
        <dbReference type="ARBA" id="ARBA00022723"/>
    </source>
</evidence>
<dbReference type="Proteomes" id="UP000460549">
    <property type="component" value="Unassembled WGS sequence"/>
</dbReference>
<dbReference type="InterPro" id="IPR011607">
    <property type="entry name" value="MGS-like_dom"/>
</dbReference>
<organism evidence="19 20">
    <name type="scientific">Bullifex porci</name>
    <dbReference type="NCBI Taxonomy" id="2606638"/>
    <lineage>
        <taxon>Bacteria</taxon>
        <taxon>Pseudomonadati</taxon>
        <taxon>Spirochaetota</taxon>
        <taxon>Spirochaetia</taxon>
        <taxon>Spirochaetales</taxon>
        <taxon>Spirochaetaceae</taxon>
        <taxon>Bullifex</taxon>
    </lineage>
</organism>
<keyword evidence="5" id="KW-0028">Amino-acid biosynthesis</keyword>
<evidence type="ECO:0000256" key="13">
    <source>
        <dbReference type="ARBA" id="ARBA00047359"/>
    </source>
</evidence>
<evidence type="ECO:0000256" key="2">
    <source>
        <dbReference type="ARBA" id="ARBA00009799"/>
    </source>
</evidence>
<dbReference type="SMART" id="SM01096">
    <property type="entry name" value="CPSase_L_D3"/>
    <property type="match status" value="1"/>
</dbReference>
<feature type="domain" description="MGS-like" evidence="18">
    <location>
        <begin position="933"/>
        <end position="1067"/>
    </location>
</feature>
<accession>A0A7X2TRL1</accession>
<evidence type="ECO:0000256" key="3">
    <source>
        <dbReference type="ARBA" id="ARBA00022571"/>
    </source>
</evidence>
<keyword evidence="16" id="KW-0175">Coiled coil</keyword>
<keyword evidence="20" id="KW-1185">Reference proteome</keyword>
<evidence type="ECO:0000256" key="16">
    <source>
        <dbReference type="SAM" id="Coils"/>
    </source>
</evidence>
<dbReference type="PROSITE" id="PS00867">
    <property type="entry name" value="CPSASE_2"/>
    <property type="match status" value="2"/>
</dbReference>
<dbReference type="GO" id="GO:0006541">
    <property type="term" value="P:glutamine metabolic process"/>
    <property type="evidence" value="ECO:0007669"/>
    <property type="project" value="TreeGrafter"/>
</dbReference>
<dbReference type="PROSITE" id="PS50975">
    <property type="entry name" value="ATP_GRASP"/>
    <property type="match status" value="2"/>
</dbReference>
<dbReference type="InterPro" id="IPR011761">
    <property type="entry name" value="ATP-grasp"/>
</dbReference>
<feature type="domain" description="ATP-grasp" evidence="17">
    <location>
        <begin position="667"/>
        <end position="859"/>
    </location>
</feature>
<name>A0A7X2TRL1_9SPIO</name>
<evidence type="ECO:0000256" key="11">
    <source>
        <dbReference type="ARBA" id="ARBA00022975"/>
    </source>
</evidence>
<comment type="caution">
    <text evidence="19">The sequence shown here is derived from an EMBL/GenBank/DDBJ whole genome shotgun (WGS) entry which is preliminary data.</text>
</comment>
<feature type="coiled-coil region" evidence="16">
    <location>
        <begin position="391"/>
        <end position="418"/>
    </location>
</feature>
<evidence type="ECO:0000256" key="7">
    <source>
        <dbReference type="ARBA" id="ARBA00022737"/>
    </source>
</evidence>
<dbReference type="PANTHER" id="PTHR11405:SF53">
    <property type="entry name" value="CARBAMOYL-PHOSPHATE SYNTHASE [AMMONIA], MITOCHONDRIAL"/>
    <property type="match status" value="1"/>
</dbReference>
<dbReference type="NCBIfam" id="TIGR01369">
    <property type="entry name" value="CPSaseII_lrg"/>
    <property type="match status" value="1"/>
</dbReference>
<dbReference type="Gene3D" id="3.40.50.20">
    <property type="match status" value="2"/>
</dbReference>
<dbReference type="FunFam" id="3.30.470.20:FF:000007">
    <property type="entry name" value="Carbamoyl-phosphate synthase large chain"/>
    <property type="match status" value="1"/>
</dbReference>
<evidence type="ECO:0000256" key="5">
    <source>
        <dbReference type="ARBA" id="ARBA00022605"/>
    </source>
</evidence>
<sequence>MPRRDDIHHILVIGSGPIVIGQACEFDYSGNQAVKALKEEGYEVSLINPNPATVMTTPGIADHIFLEPLKVEYIEKIFQQVAPDAILSTMGGQSALNLTMELQEKGILDKYNVKVIGASADAINKAEDRGEFKKIVSSLGLESAASRIVHTLDEAKKVLNEIPLPLIIRPSFTLGGMGGSIAESKEDYLPLVERALEISPVHEVLIEESLIGWKEFEMEVMRDSKDNAIIVCSIENIDPMGVHTGDSITIAPSQTLSDRDLQRMRDASINILRAVGVDCGGSNVQFALNPKDGRMIVIEMNPRVSRSSALASKATGFPIARCSAKLAVGYTLDEVVNEITGQSVSCFEPALDYVAVKVPRFELEKFPLPVSALGTQMRSVGEALALGRTCAEALNKALRSAERKIEGLQELNKDVDTILHAAHPLRLEAAYTVIKQKGEAAIPEVNRITGFDPYFLYVLLEQSELDKEIEKGLTKELLIKAKENGMSDKRIATLAKLSVEEVKKLREEENLHISTHFVDTCAGEAKALTPYCYTTYGEADEGEPLGEDAVIILASGPNRIGQGLEFDTCCTLSSLAYRKKGRKTIMINSNPETVSTDFNTSDRLYISPLTSEEVIEIMRKEHCNRVVVQLGGQTPLNMAAELEAAGAQIVGTSLESIDRTEDRGEFSALVKELGLRQPENRMGVSKEDVIKKAEEIGFPVLLRPSFVLGGRCMFIAYDTAGLEEFFQVSGLEISQKSPVLVDQFLEDAFEYDLDAISDGKHIYIGGILQHIEAAGIHSGDSAAVFPPYKSKPEIIEEMKSWTLKLATKLNVRGLMNIQFAEKDGKLYIIEVNPRASRTVPFISKSSSVNLVEAAVRVWEGEDLVAQGLVKPGDNIATGRCTVGWAIKEAVFSFDRFVNVDPQLGPEMRSTGEVVGIGTTFGEAYAKSQAASGNLLPRQGRVVISVNKKDRNTILPIAKKLEELGFELYATKGTARDLFNEGILANVALKVNEGHPNIVDMIRAHKIDLVINTPMGFHSRKSDDDIRTEAMRNKIPYTTTTSAAHAATLAIEFLKKKEYIVRELRANK</sequence>
<evidence type="ECO:0000259" key="18">
    <source>
        <dbReference type="PROSITE" id="PS51855"/>
    </source>
</evidence>
<dbReference type="GO" id="GO:0005737">
    <property type="term" value="C:cytoplasm"/>
    <property type="evidence" value="ECO:0007669"/>
    <property type="project" value="TreeGrafter"/>
</dbReference>
<dbReference type="Gene3D" id="3.30.470.20">
    <property type="entry name" value="ATP-grasp fold, B domain"/>
    <property type="match status" value="2"/>
</dbReference>
<dbReference type="FunFam" id="3.40.50.20:FF:000001">
    <property type="entry name" value="Carbamoyl-phosphate synthase large chain"/>
    <property type="match status" value="2"/>
</dbReference>
<evidence type="ECO:0000256" key="1">
    <source>
        <dbReference type="ARBA" id="ARBA00005077"/>
    </source>
</evidence>
<dbReference type="SUPFAM" id="SSF48108">
    <property type="entry name" value="Carbamoyl phosphate synthetase, large subunit connection domain"/>
    <property type="match status" value="1"/>
</dbReference>
<evidence type="ECO:0000313" key="19">
    <source>
        <dbReference type="EMBL" id="MSU06982.1"/>
    </source>
</evidence>
<dbReference type="Gene3D" id="3.40.50.1380">
    <property type="entry name" value="Methylglyoxal synthase-like domain"/>
    <property type="match status" value="1"/>
</dbReference>
<dbReference type="Pfam" id="PF02786">
    <property type="entry name" value="CPSase_L_D2"/>
    <property type="match status" value="2"/>
</dbReference>
<dbReference type="InterPro" id="IPR005483">
    <property type="entry name" value="CPSase_dom"/>
</dbReference>
<feature type="domain" description="ATP-grasp" evidence="17">
    <location>
        <begin position="133"/>
        <end position="328"/>
    </location>
</feature>
<dbReference type="CDD" id="cd01424">
    <property type="entry name" value="MGS_CPS_II"/>
    <property type="match status" value="1"/>
</dbReference>
<evidence type="ECO:0000256" key="12">
    <source>
        <dbReference type="ARBA" id="ARBA00023211"/>
    </source>
</evidence>
<dbReference type="InterPro" id="IPR058047">
    <property type="entry name" value="CPSase_preATP-grasp"/>
</dbReference>
<evidence type="ECO:0000256" key="14">
    <source>
        <dbReference type="ARBA" id="ARBA00048816"/>
    </source>
</evidence>
<keyword evidence="11" id="KW-0665">Pyrimidine biosynthesis</keyword>
<dbReference type="GO" id="GO:0004088">
    <property type="term" value="F:carbamoyl-phosphate synthase (glutamine-hydrolyzing) activity"/>
    <property type="evidence" value="ECO:0007669"/>
    <property type="project" value="UniProtKB-EC"/>
</dbReference>
<dbReference type="SUPFAM" id="SSF52440">
    <property type="entry name" value="PreATP-grasp domain"/>
    <property type="match status" value="2"/>
</dbReference>
<dbReference type="FunFam" id="3.30.470.20:FF:000026">
    <property type="entry name" value="Carbamoyl-phosphate synthase large chain"/>
    <property type="match status" value="1"/>
</dbReference>
<dbReference type="UniPathway" id="UPA00070">
    <property type="reaction ID" value="UER00115"/>
</dbReference>
<dbReference type="InterPro" id="IPR005479">
    <property type="entry name" value="CPAse_ATP-bd"/>
</dbReference>
<dbReference type="InterPro" id="IPR016185">
    <property type="entry name" value="PreATP-grasp_dom_sf"/>
</dbReference>
<dbReference type="PROSITE" id="PS51855">
    <property type="entry name" value="MGS"/>
    <property type="match status" value="1"/>
</dbReference>
<protein>
    <submittedName>
        <fullName evidence="19">Carbamoyl-phosphate synthase large subunit</fullName>
        <ecNumber evidence="19">6.3.5.5</ecNumber>
    </submittedName>
</protein>
<dbReference type="EC" id="6.3.5.5" evidence="19"/>
<dbReference type="InterPro" id="IPR033937">
    <property type="entry name" value="MGS_CPS_CarB"/>
</dbReference>
<dbReference type="GO" id="GO:0006526">
    <property type="term" value="P:L-arginine biosynthetic process"/>
    <property type="evidence" value="ECO:0007669"/>
    <property type="project" value="UniProtKB-KW"/>
</dbReference>
<dbReference type="NCBIfam" id="NF003671">
    <property type="entry name" value="PRK05294.1"/>
    <property type="match status" value="1"/>
</dbReference>
<dbReference type="SUPFAM" id="SSF52335">
    <property type="entry name" value="Methylglyoxal synthase-like"/>
    <property type="match status" value="1"/>
</dbReference>
<comment type="pathway">
    <text evidence="1">Amino-acid biosynthesis; L-arginine biosynthesis; carbamoyl phosphate from bicarbonate: step 1/1.</text>
</comment>
<keyword evidence="10" id="KW-0460">Magnesium</keyword>
<dbReference type="SMART" id="SM00851">
    <property type="entry name" value="MGS"/>
    <property type="match status" value="1"/>
</dbReference>
<dbReference type="GO" id="GO:0046872">
    <property type="term" value="F:metal ion binding"/>
    <property type="evidence" value="ECO:0007669"/>
    <property type="project" value="UniProtKB-KW"/>
</dbReference>
<dbReference type="NCBIfam" id="NF009455">
    <property type="entry name" value="PRK12815.1"/>
    <property type="match status" value="1"/>
</dbReference>
<dbReference type="AlphaFoldDB" id="A0A7X2TRL1"/>
<dbReference type="EMBL" id="VUNN01000022">
    <property type="protein sequence ID" value="MSU06982.1"/>
    <property type="molecule type" value="Genomic_DNA"/>
</dbReference>
<dbReference type="PRINTS" id="PR00098">
    <property type="entry name" value="CPSASE"/>
</dbReference>
<reference evidence="19 20" key="1">
    <citation type="submission" date="2019-08" db="EMBL/GenBank/DDBJ databases">
        <title>In-depth cultivation of the pig gut microbiome towards novel bacterial diversity and tailored functional studies.</title>
        <authorList>
            <person name="Wylensek D."/>
            <person name="Hitch T.C.A."/>
            <person name="Clavel T."/>
        </authorList>
    </citation>
    <scope>NUCLEOTIDE SEQUENCE [LARGE SCALE GENOMIC DNA]</scope>
    <source>
        <strain evidence="19 20">NM-380-WT-3C1</strain>
    </source>
</reference>
<comment type="catalytic activity">
    <reaction evidence="14">
        <text>hydrogencarbonate + L-glutamine + 2 ATP + H2O = carbamoyl phosphate + L-glutamate + 2 ADP + phosphate + 2 H(+)</text>
        <dbReference type="Rhea" id="RHEA:18633"/>
        <dbReference type="ChEBI" id="CHEBI:15377"/>
        <dbReference type="ChEBI" id="CHEBI:15378"/>
        <dbReference type="ChEBI" id="CHEBI:17544"/>
        <dbReference type="ChEBI" id="CHEBI:29985"/>
        <dbReference type="ChEBI" id="CHEBI:30616"/>
        <dbReference type="ChEBI" id="CHEBI:43474"/>
        <dbReference type="ChEBI" id="CHEBI:58228"/>
        <dbReference type="ChEBI" id="CHEBI:58359"/>
        <dbReference type="ChEBI" id="CHEBI:456216"/>
        <dbReference type="EC" id="6.3.5.5"/>
    </reaction>
</comment>
<dbReference type="Pfam" id="PF02142">
    <property type="entry name" value="MGS"/>
    <property type="match status" value="1"/>
</dbReference>
<keyword evidence="6" id="KW-0479">Metal-binding</keyword>
<comment type="catalytic activity">
    <reaction evidence="13">
        <text>hydrogencarbonate + NH4(+) + 2 ATP = carbamoyl phosphate + 2 ADP + phosphate + 2 H(+)</text>
        <dbReference type="Rhea" id="RHEA:18029"/>
        <dbReference type="ChEBI" id="CHEBI:15378"/>
        <dbReference type="ChEBI" id="CHEBI:17544"/>
        <dbReference type="ChEBI" id="CHEBI:28938"/>
        <dbReference type="ChEBI" id="CHEBI:30616"/>
        <dbReference type="ChEBI" id="CHEBI:43474"/>
        <dbReference type="ChEBI" id="CHEBI:58228"/>
        <dbReference type="ChEBI" id="CHEBI:456216"/>
        <dbReference type="EC" id="6.3.4.16"/>
    </reaction>
</comment>